<accession>A0ABD1M262</accession>
<dbReference type="EMBL" id="JBGMDY010000006">
    <property type="protein sequence ID" value="KAL2329811.1"/>
    <property type="molecule type" value="Genomic_DNA"/>
</dbReference>
<evidence type="ECO:0000313" key="3">
    <source>
        <dbReference type="Proteomes" id="UP001603857"/>
    </source>
</evidence>
<keyword evidence="3" id="KW-1185">Reference proteome</keyword>
<dbReference type="Proteomes" id="UP001603857">
    <property type="component" value="Unassembled WGS sequence"/>
</dbReference>
<proteinExistence type="predicted"/>
<evidence type="ECO:0000256" key="1">
    <source>
        <dbReference type="SAM" id="SignalP"/>
    </source>
</evidence>
<dbReference type="AlphaFoldDB" id="A0ABD1M262"/>
<reference evidence="2 3" key="1">
    <citation type="submission" date="2024-08" db="EMBL/GenBank/DDBJ databases">
        <title>Insights into the chromosomal genome structure of Flemingia macrophylla.</title>
        <authorList>
            <person name="Ding Y."/>
            <person name="Zhao Y."/>
            <person name="Bi W."/>
            <person name="Wu M."/>
            <person name="Zhao G."/>
            <person name="Gong Y."/>
            <person name="Li W."/>
            <person name="Zhang P."/>
        </authorList>
    </citation>
    <scope>NUCLEOTIDE SEQUENCE [LARGE SCALE GENOMIC DNA]</scope>
    <source>
        <strain evidence="2">DYQJB</strain>
        <tissue evidence="2">Leaf</tissue>
    </source>
</reference>
<sequence>MKGFLVALLLLAFIIFNPTSTLARVVKEEKYQTGDPNKPVCNTNGSYRSCIPPKAPATPCNPYDRNCH</sequence>
<feature type="chain" id="PRO_5044885412" evidence="1">
    <location>
        <begin position="24"/>
        <end position="68"/>
    </location>
</feature>
<feature type="signal peptide" evidence="1">
    <location>
        <begin position="1"/>
        <end position="23"/>
    </location>
</feature>
<gene>
    <name evidence="2" type="ORF">Fmac_017392</name>
</gene>
<protein>
    <submittedName>
        <fullName evidence="2">Uncharacterized protein</fullName>
    </submittedName>
</protein>
<comment type="caution">
    <text evidence="2">The sequence shown here is derived from an EMBL/GenBank/DDBJ whole genome shotgun (WGS) entry which is preliminary data.</text>
</comment>
<name>A0ABD1M262_9FABA</name>
<organism evidence="2 3">
    <name type="scientific">Flemingia macrophylla</name>
    <dbReference type="NCBI Taxonomy" id="520843"/>
    <lineage>
        <taxon>Eukaryota</taxon>
        <taxon>Viridiplantae</taxon>
        <taxon>Streptophyta</taxon>
        <taxon>Embryophyta</taxon>
        <taxon>Tracheophyta</taxon>
        <taxon>Spermatophyta</taxon>
        <taxon>Magnoliopsida</taxon>
        <taxon>eudicotyledons</taxon>
        <taxon>Gunneridae</taxon>
        <taxon>Pentapetalae</taxon>
        <taxon>rosids</taxon>
        <taxon>fabids</taxon>
        <taxon>Fabales</taxon>
        <taxon>Fabaceae</taxon>
        <taxon>Papilionoideae</taxon>
        <taxon>50 kb inversion clade</taxon>
        <taxon>NPAAA clade</taxon>
        <taxon>indigoferoid/millettioid clade</taxon>
        <taxon>Phaseoleae</taxon>
        <taxon>Flemingia</taxon>
    </lineage>
</organism>
<evidence type="ECO:0000313" key="2">
    <source>
        <dbReference type="EMBL" id="KAL2329811.1"/>
    </source>
</evidence>
<keyword evidence="1" id="KW-0732">Signal</keyword>